<dbReference type="NCBIfam" id="TIGR04346">
    <property type="entry name" value="DotA_TraY"/>
    <property type="match status" value="1"/>
</dbReference>
<organism evidence="3">
    <name type="scientific">mine drainage metagenome</name>
    <dbReference type="NCBI Taxonomy" id="410659"/>
    <lineage>
        <taxon>unclassified sequences</taxon>
        <taxon>metagenomes</taxon>
        <taxon>ecological metagenomes</taxon>
    </lineage>
</organism>
<name>E6Q9Y6_9ZZZZ</name>
<keyword evidence="2" id="KW-1133">Transmembrane helix</keyword>
<accession>E6Q9Y6</accession>
<keyword evidence="2" id="KW-0812">Transmembrane</keyword>
<feature type="transmembrane region" description="Helical" evidence="2">
    <location>
        <begin position="533"/>
        <end position="552"/>
    </location>
</feature>
<protein>
    <recommendedName>
        <fullName evidence="4">DotA/TraY family protein</fullName>
    </recommendedName>
</protein>
<evidence type="ECO:0000313" key="3">
    <source>
        <dbReference type="EMBL" id="CBI04012.1"/>
    </source>
</evidence>
<feature type="region of interest" description="Disordered" evidence="1">
    <location>
        <begin position="729"/>
        <end position="783"/>
    </location>
</feature>
<dbReference type="EMBL" id="CABP01000039">
    <property type="protein sequence ID" value="CBI04012.1"/>
    <property type="molecule type" value="Genomic_DNA"/>
</dbReference>
<evidence type="ECO:0008006" key="4">
    <source>
        <dbReference type="Google" id="ProtNLM"/>
    </source>
</evidence>
<proteinExistence type="predicted"/>
<feature type="transmembrane region" description="Helical" evidence="2">
    <location>
        <begin position="106"/>
        <end position="125"/>
    </location>
</feature>
<keyword evidence="2" id="KW-0472">Membrane</keyword>
<evidence type="ECO:0000256" key="1">
    <source>
        <dbReference type="SAM" id="MobiDB-lite"/>
    </source>
</evidence>
<sequence>MTMPNISLIPASNDISVQMISSLLGSGWWKFVSGSAPSGPGSILGQLFSVIDIALLMYVSAIIMYTAVVGGLATAHEGVPLGKRYHSVWAPIRGPATWFMLFPLPWAKGLAMIQVILLVAVYWGIGVADDVWGAFVQEVPKYGGMIIPYQGNQEKEQAFVENALIDTTAQQYIIKNGNQKLTPQWLWVGDSYSGSWVYGMSAGRGTAGIQYGLGTITFKCSSDMSSTDAPSGSALGNLWGDTVQTVKDAFSAVTGATVTTAQDTQACQDERANVGMLMGDLQPYADKIVSMNAQSNGKAPSAAELSSLVSMYQNLQGEAYTAASQYGGAQYSQQLQKFASTSSNLGWASSAYYWWTLSNVNAKAQAQIKSLHARVTLPSESAMARNVGRFYVPYIHAVKGLIELYQAEQNQANQQAQAVNVATVGTGANSSSGDSWAGTRLMEMPMLFTSGDPLSNVAAFGAKVQHWGEGLMAVGVGTRIVAYGATAIGAIGGTATDAVDGPAGTVGGGILGGMVGKALVGGLKAAALPLGKLAFTVGAFMVGEGAILHYVFPAIPGVIMMIAIVGWLFLVVELMVASVLWAAAHVYAEGEGFAPPQASYGYSAAIGIIARPLLLTMGFIFAFFIMDIGGWFLGEALQAFLAGMGGTQVGIIGFCSMLAVIIGAEFLFIKTVLKLITHLADRAPQWIGGHSGQGLGTEEVAGGATLAVAGAGGVVGKYAGKVGGIMGGKDQKRDADEVGNGSADGNDDSEPARKVAAQGLNAGSAARTGGVEETTGEGGTTVQ</sequence>
<dbReference type="InterPro" id="IPR027628">
    <property type="entry name" value="DotA_TraY"/>
</dbReference>
<gene>
    <name evidence="3" type="ORF">CARN5_2554</name>
</gene>
<reference evidence="3" key="1">
    <citation type="submission" date="2009-10" db="EMBL/GenBank/DDBJ databases">
        <title>Diversity of trophic interactions inside an arsenic-rich microbial ecosystem.</title>
        <authorList>
            <person name="Bertin P.N."/>
            <person name="Heinrich-Salmeron A."/>
            <person name="Pelletier E."/>
            <person name="Goulhen-Chollet F."/>
            <person name="Arsene-Ploetze F."/>
            <person name="Gallien S."/>
            <person name="Calteau A."/>
            <person name="Vallenet D."/>
            <person name="Casiot C."/>
            <person name="Chane-Woon-Ming B."/>
            <person name="Giloteaux L."/>
            <person name="Barakat M."/>
            <person name="Bonnefoy V."/>
            <person name="Bruneel O."/>
            <person name="Chandler M."/>
            <person name="Cleiss J."/>
            <person name="Duran R."/>
            <person name="Elbaz-Poulichet F."/>
            <person name="Fonknechten N."/>
            <person name="Lauga B."/>
            <person name="Mornico D."/>
            <person name="Ortet P."/>
            <person name="Schaeffer C."/>
            <person name="Siguier P."/>
            <person name="Alexander Thil Smith A."/>
            <person name="Van Dorsselaer A."/>
            <person name="Weissenbach J."/>
            <person name="Medigue C."/>
            <person name="Le Paslier D."/>
        </authorList>
    </citation>
    <scope>NUCLEOTIDE SEQUENCE</scope>
</reference>
<feature type="transmembrane region" description="Helical" evidence="2">
    <location>
        <begin position="53"/>
        <end position="75"/>
    </location>
</feature>
<dbReference type="AlphaFoldDB" id="E6Q9Y6"/>
<feature type="transmembrane region" description="Helical" evidence="2">
    <location>
        <begin position="646"/>
        <end position="669"/>
    </location>
</feature>
<feature type="transmembrane region" description="Helical" evidence="2">
    <location>
        <begin position="558"/>
        <end position="588"/>
    </location>
</feature>
<evidence type="ECO:0000256" key="2">
    <source>
        <dbReference type="SAM" id="Phobius"/>
    </source>
</evidence>
<comment type="caution">
    <text evidence="3">The sequence shown here is derived from an EMBL/GenBank/DDBJ whole genome shotgun (WGS) entry which is preliminary data.</text>
</comment>
<feature type="transmembrane region" description="Helical" evidence="2">
    <location>
        <begin position="600"/>
        <end position="626"/>
    </location>
</feature>